<evidence type="ECO:0000313" key="2">
    <source>
        <dbReference type="Proteomes" id="UP000054018"/>
    </source>
</evidence>
<protein>
    <submittedName>
        <fullName evidence="1">Uncharacterized protein</fullName>
    </submittedName>
</protein>
<dbReference type="OrthoDB" id="2688287at2759"/>
<accession>A0A0C9Z3N6</accession>
<evidence type="ECO:0000313" key="1">
    <source>
        <dbReference type="EMBL" id="KIK23726.1"/>
    </source>
</evidence>
<dbReference type="EMBL" id="KN833723">
    <property type="protein sequence ID" value="KIK23726.1"/>
    <property type="molecule type" value="Genomic_DNA"/>
</dbReference>
<dbReference type="HOGENOM" id="CLU_1098866_0_0_1"/>
<reference evidence="2" key="2">
    <citation type="submission" date="2015-01" db="EMBL/GenBank/DDBJ databases">
        <title>Evolutionary Origins and Diversification of the Mycorrhizal Mutualists.</title>
        <authorList>
            <consortium name="DOE Joint Genome Institute"/>
            <consortium name="Mycorrhizal Genomics Consortium"/>
            <person name="Kohler A."/>
            <person name="Kuo A."/>
            <person name="Nagy L.G."/>
            <person name="Floudas D."/>
            <person name="Copeland A."/>
            <person name="Barry K.W."/>
            <person name="Cichocki N."/>
            <person name="Veneault-Fourrey C."/>
            <person name="LaButti K."/>
            <person name="Lindquist E.A."/>
            <person name="Lipzen A."/>
            <person name="Lundell T."/>
            <person name="Morin E."/>
            <person name="Murat C."/>
            <person name="Riley R."/>
            <person name="Ohm R."/>
            <person name="Sun H."/>
            <person name="Tunlid A."/>
            <person name="Henrissat B."/>
            <person name="Grigoriev I.V."/>
            <person name="Hibbett D.S."/>
            <person name="Martin F."/>
        </authorList>
    </citation>
    <scope>NUCLEOTIDE SEQUENCE [LARGE SCALE GENOMIC DNA]</scope>
    <source>
        <strain evidence="2">441</strain>
    </source>
</reference>
<reference evidence="1 2" key="1">
    <citation type="submission" date="2014-04" db="EMBL/GenBank/DDBJ databases">
        <authorList>
            <consortium name="DOE Joint Genome Institute"/>
            <person name="Kuo A."/>
            <person name="Kohler A."/>
            <person name="Costa M.D."/>
            <person name="Nagy L.G."/>
            <person name="Floudas D."/>
            <person name="Copeland A."/>
            <person name="Barry K.W."/>
            <person name="Cichocki N."/>
            <person name="Veneault-Fourrey C."/>
            <person name="LaButti K."/>
            <person name="Lindquist E.A."/>
            <person name="Lipzen A."/>
            <person name="Lundell T."/>
            <person name="Morin E."/>
            <person name="Murat C."/>
            <person name="Sun H."/>
            <person name="Tunlid A."/>
            <person name="Henrissat B."/>
            <person name="Grigoriev I.V."/>
            <person name="Hibbett D.S."/>
            <person name="Martin F."/>
            <person name="Nordberg H.P."/>
            <person name="Cantor M.N."/>
            <person name="Hua S.X."/>
        </authorList>
    </citation>
    <scope>NUCLEOTIDE SEQUENCE [LARGE SCALE GENOMIC DNA]</scope>
    <source>
        <strain evidence="1 2">441</strain>
    </source>
</reference>
<dbReference type="Proteomes" id="UP000054018">
    <property type="component" value="Unassembled WGS sequence"/>
</dbReference>
<gene>
    <name evidence="1" type="ORF">PISMIDRAFT_436294</name>
</gene>
<dbReference type="AlphaFoldDB" id="A0A0C9Z3N6"/>
<proteinExistence type="predicted"/>
<sequence>MDTVSRSCLLQLDLGVGEADECSGQRVALGDYGDYSDGNFVRTGNIFEDMPASGIGREDSTYCPVVSHVSTSDWLPGCMQNQDDLAVAYRYGEPPLALYQPKGISLPTNEHMSLLLKALSTRLVGKSLVKTIIQCSDFYLVDKDGKRRHSGDGSGNHSAEARILTPLCIIVRPRVWRREPLCEHRREQFKCIREHFYALVNNVPCLITPLGLVYGTDHTICSINSVELNCLTNLSCVRISCSERKHSLIAVSE</sequence>
<keyword evidence="2" id="KW-1185">Reference proteome</keyword>
<organism evidence="1 2">
    <name type="scientific">Pisolithus microcarpus 441</name>
    <dbReference type="NCBI Taxonomy" id="765257"/>
    <lineage>
        <taxon>Eukaryota</taxon>
        <taxon>Fungi</taxon>
        <taxon>Dikarya</taxon>
        <taxon>Basidiomycota</taxon>
        <taxon>Agaricomycotina</taxon>
        <taxon>Agaricomycetes</taxon>
        <taxon>Agaricomycetidae</taxon>
        <taxon>Boletales</taxon>
        <taxon>Sclerodermatineae</taxon>
        <taxon>Pisolithaceae</taxon>
        <taxon>Pisolithus</taxon>
    </lineage>
</organism>
<name>A0A0C9Z3N6_9AGAM</name>